<sequence length="116" mass="11954">MTDLTTHVLDTAHGIPAAGVRIRLFAAGAAGGPLAEAETDANGRAKIVPANGVAFDSGSYDLVFSVGAYFGAKGAAEPAPRFLDDVVIRFGLRAGAAHLHVPLLISPFGYTTYRGQ</sequence>
<dbReference type="PANTHER" id="PTHR10395">
    <property type="entry name" value="URICASE AND TRANSTHYRETIN-RELATED"/>
    <property type="match status" value="1"/>
</dbReference>
<feature type="binding site" evidence="7">
    <location>
        <position position="113"/>
    </location>
    <ligand>
        <name>substrate</name>
    </ligand>
</feature>
<feature type="binding site" evidence="7">
    <location>
        <position position="7"/>
    </location>
    <ligand>
        <name>substrate</name>
    </ligand>
</feature>
<dbReference type="HOGENOM" id="CLU_115536_1_1_5"/>
<dbReference type="NCBIfam" id="TIGR02962">
    <property type="entry name" value="hdxy_isourate"/>
    <property type="match status" value="1"/>
</dbReference>
<proteinExistence type="inferred from homology"/>
<dbReference type="InterPro" id="IPR014306">
    <property type="entry name" value="Hydroxyisourate_hydrolase"/>
</dbReference>
<dbReference type="InterPro" id="IPR036817">
    <property type="entry name" value="Transthyretin/HIU_hydrolase_sf"/>
</dbReference>
<dbReference type="RefSeq" id="WP_011942030.1">
    <property type="nucleotide sequence ID" value="NC_009484.1"/>
</dbReference>
<accession>A5FXN2</accession>
<protein>
    <recommendedName>
        <fullName evidence="8">5-hydroxyisourate hydrolase</fullName>
        <shortName evidence="8">HIU hydrolase</shortName>
        <shortName evidence="8">HIUHase</shortName>
        <ecNumber evidence="8">3.5.2.17</ecNumber>
    </recommendedName>
</protein>
<evidence type="ECO:0000313" key="10">
    <source>
        <dbReference type="EMBL" id="ABQ30364.1"/>
    </source>
</evidence>
<dbReference type="PROSITE" id="PS00768">
    <property type="entry name" value="TRANSTHYRETIN_1"/>
    <property type="match status" value="1"/>
</dbReference>
<evidence type="ECO:0000256" key="5">
    <source>
        <dbReference type="ARBA" id="ARBA00022631"/>
    </source>
</evidence>
<evidence type="ECO:0000256" key="6">
    <source>
        <dbReference type="ARBA" id="ARBA00022801"/>
    </source>
</evidence>
<dbReference type="InterPro" id="IPR023418">
    <property type="entry name" value="Thyroxine_BS"/>
</dbReference>
<comment type="similarity">
    <text evidence="3 8">Belongs to the transthyretin family. 5-hydroxyisourate hydrolase subfamily.</text>
</comment>
<dbReference type="InterPro" id="IPR023416">
    <property type="entry name" value="Transthyretin/HIU_hydrolase_d"/>
</dbReference>
<dbReference type="SUPFAM" id="SSF49472">
    <property type="entry name" value="Transthyretin (synonym: prealbumin)"/>
    <property type="match status" value="1"/>
</dbReference>
<evidence type="ECO:0000256" key="8">
    <source>
        <dbReference type="RuleBase" id="RU361270"/>
    </source>
</evidence>
<dbReference type="eggNOG" id="COG2351">
    <property type="taxonomic scope" value="Bacteria"/>
</dbReference>
<comment type="function">
    <text evidence="2">Catalyzes the hydrolysis of 5-hydroxyisourate (HIU) to 2-oxo-4-hydroxy-4-carboxy-5-ureidoimidazoline (OHCU).</text>
</comment>
<evidence type="ECO:0000256" key="1">
    <source>
        <dbReference type="ARBA" id="ARBA00001043"/>
    </source>
</evidence>
<keyword evidence="6 8" id="KW-0378">Hydrolase</keyword>
<evidence type="ECO:0000259" key="9">
    <source>
        <dbReference type="Pfam" id="PF00576"/>
    </source>
</evidence>
<evidence type="ECO:0000313" key="11">
    <source>
        <dbReference type="Proteomes" id="UP000000245"/>
    </source>
</evidence>
<evidence type="ECO:0000256" key="7">
    <source>
        <dbReference type="PIRSR" id="PIRSR600895-51"/>
    </source>
</evidence>
<comment type="subunit">
    <text evidence="4 8">Homotetramer.</text>
</comment>
<dbReference type="AlphaFoldDB" id="A5FXN2"/>
<evidence type="ECO:0000256" key="4">
    <source>
        <dbReference type="ARBA" id="ARBA00011881"/>
    </source>
</evidence>
<dbReference type="STRING" id="349163.Acry_1152"/>
<dbReference type="InterPro" id="IPR000895">
    <property type="entry name" value="Transthyretin/HIU_hydrolase"/>
</dbReference>
<evidence type="ECO:0000256" key="2">
    <source>
        <dbReference type="ARBA" id="ARBA00002704"/>
    </source>
</evidence>
<feature type="binding site" evidence="7">
    <location>
        <position position="44"/>
    </location>
    <ligand>
        <name>substrate</name>
    </ligand>
</feature>
<dbReference type="Proteomes" id="UP000000245">
    <property type="component" value="Chromosome"/>
</dbReference>
<dbReference type="KEGG" id="acr:Acry_1152"/>
<gene>
    <name evidence="10" type="ordered locus">Acry_1152</name>
</gene>
<reference evidence="10 11" key="1">
    <citation type="submission" date="2007-05" db="EMBL/GenBank/DDBJ databases">
        <title>Complete sequence of chromosome of Acidiphilium cryptum JF-5.</title>
        <authorList>
            <consortium name="US DOE Joint Genome Institute"/>
            <person name="Copeland A."/>
            <person name="Lucas S."/>
            <person name="Lapidus A."/>
            <person name="Barry K."/>
            <person name="Detter J.C."/>
            <person name="Glavina del Rio T."/>
            <person name="Hammon N."/>
            <person name="Israni S."/>
            <person name="Dalin E."/>
            <person name="Tice H."/>
            <person name="Pitluck S."/>
            <person name="Sims D."/>
            <person name="Brettin T."/>
            <person name="Bruce D."/>
            <person name="Han C."/>
            <person name="Schmutz J."/>
            <person name="Larimer F."/>
            <person name="Land M."/>
            <person name="Hauser L."/>
            <person name="Kyrpides N."/>
            <person name="Kim E."/>
            <person name="Magnuson T."/>
            <person name="Richardson P."/>
        </authorList>
    </citation>
    <scope>NUCLEOTIDE SEQUENCE [LARGE SCALE GENOMIC DNA]</scope>
    <source>
        <strain evidence="10 11">JF-5</strain>
    </source>
</reference>
<dbReference type="EMBL" id="CP000697">
    <property type="protein sequence ID" value="ABQ30364.1"/>
    <property type="molecule type" value="Genomic_DNA"/>
</dbReference>
<organism evidence="10 11">
    <name type="scientific">Acidiphilium cryptum (strain JF-5)</name>
    <dbReference type="NCBI Taxonomy" id="349163"/>
    <lineage>
        <taxon>Bacteria</taxon>
        <taxon>Pseudomonadati</taxon>
        <taxon>Pseudomonadota</taxon>
        <taxon>Alphaproteobacteria</taxon>
        <taxon>Acetobacterales</taxon>
        <taxon>Acidocellaceae</taxon>
        <taxon>Acidiphilium</taxon>
    </lineage>
</organism>
<keyword evidence="11" id="KW-1185">Reference proteome</keyword>
<dbReference type="CDD" id="cd05822">
    <property type="entry name" value="TLP_HIUase"/>
    <property type="match status" value="1"/>
</dbReference>
<dbReference type="PRINTS" id="PR00189">
    <property type="entry name" value="TRNSTHYRETIN"/>
</dbReference>
<dbReference type="Gene3D" id="2.60.40.180">
    <property type="entry name" value="Transthyretin/hydroxyisourate hydrolase domain"/>
    <property type="match status" value="1"/>
</dbReference>
<feature type="domain" description="Transthyretin/hydroxyisourate hydrolase" evidence="9">
    <location>
        <begin position="4"/>
        <end position="115"/>
    </location>
</feature>
<dbReference type="GO" id="GO:0006144">
    <property type="term" value="P:purine nucleobase metabolic process"/>
    <property type="evidence" value="ECO:0007669"/>
    <property type="project" value="UniProtKB-KW"/>
</dbReference>
<dbReference type="PANTHER" id="PTHR10395:SF7">
    <property type="entry name" value="5-HYDROXYISOURATE HYDROLASE"/>
    <property type="match status" value="1"/>
</dbReference>
<dbReference type="Pfam" id="PF00576">
    <property type="entry name" value="Transthyretin"/>
    <property type="match status" value="1"/>
</dbReference>
<dbReference type="GO" id="GO:0033971">
    <property type="term" value="F:hydroxyisourate hydrolase activity"/>
    <property type="evidence" value="ECO:0007669"/>
    <property type="project" value="UniProtKB-EC"/>
</dbReference>
<dbReference type="EC" id="3.5.2.17" evidence="8"/>
<comment type="catalytic activity">
    <reaction evidence="1 8">
        <text>5-hydroxyisourate + H2O = 5-hydroxy-2-oxo-4-ureido-2,5-dihydro-1H-imidazole-5-carboxylate + H(+)</text>
        <dbReference type="Rhea" id="RHEA:23736"/>
        <dbReference type="ChEBI" id="CHEBI:15377"/>
        <dbReference type="ChEBI" id="CHEBI:15378"/>
        <dbReference type="ChEBI" id="CHEBI:18072"/>
        <dbReference type="ChEBI" id="CHEBI:58639"/>
        <dbReference type="EC" id="3.5.2.17"/>
    </reaction>
</comment>
<keyword evidence="5 8" id="KW-0659">Purine metabolism</keyword>
<evidence type="ECO:0000256" key="3">
    <source>
        <dbReference type="ARBA" id="ARBA00009850"/>
    </source>
</evidence>
<name>A5FXN2_ACICJ</name>